<accession>A0A1B2HUK0</accession>
<feature type="signal peptide" evidence="1">
    <location>
        <begin position="1"/>
        <end position="22"/>
    </location>
</feature>
<feature type="chain" id="PRO_5008538650" description="DUF4232 domain-containing protein" evidence="1">
    <location>
        <begin position="23"/>
        <end position="159"/>
    </location>
</feature>
<dbReference type="OrthoDB" id="3699688at2"/>
<evidence type="ECO:0000313" key="2">
    <source>
        <dbReference type="EMBL" id="ANZ41420.1"/>
    </source>
</evidence>
<dbReference type="EMBL" id="CP016793">
    <property type="protein sequence ID" value="ANZ41420.1"/>
    <property type="molecule type" value="Genomic_DNA"/>
</dbReference>
<dbReference type="KEGG" id="led:BBK82_41145"/>
<evidence type="ECO:0008006" key="4">
    <source>
        <dbReference type="Google" id="ProtNLM"/>
    </source>
</evidence>
<organism evidence="2 3">
    <name type="scientific">Lentzea guizhouensis</name>
    <dbReference type="NCBI Taxonomy" id="1586287"/>
    <lineage>
        <taxon>Bacteria</taxon>
        <taxon>Bacillati</taxon>
        <taxon>Actinomycetota</taxon>
        <taxon>Actinomycetes</taxon>
        <taxon>Pseudonocardiales</taxon>
        <taxon>Pseudonocardiaceae</taxon>
        <taxon>Lentzea</taxon>
    </lineage>
</organism>
<protein>
    <recommendedName>
        <fullName evidence="4">DUF4232 domain-containing protein</fullName>
    </recommendedName>
</protein>
<evidence type="ECO:0000313" key="3">
    <source>
        <dbReference type="Proteomes" id="UP000093053"/>
    </source>
</evidence>
<gene>
    <name evidence="2" type="ORF">BBK82_41145</name>
</gene>
<dbReference type="Proteomes" id="UP000093053">
    <property type="component" value="Chromosome"/>
</dbReference>
<sequence length="159" mass="16566">MTFRIAAVAALSLAAAASPAVAATDDGWCGSEDLLITVSEGRAPVAADRLFAIHLQTAGNGPCTIRGMLSEVRFLQGETDLDVPIAGGQPQEWPEFITVDADSEAVVYMSAPKKAKPQPVDHIRFILPGNGTRGDTVTVPWPSPVGGLVDFGIIVSPVS</sequence>
<evidence type="ECO:0000256" key="1">
    <source>
        <dbReference type="SAM" id="SignalP"/>
    </source>
</evidence>
<reference evidence="2 3" key="1">
    <citation type="submission" date="2016-07" db="EMBL/GenBank/DDBJ databases">
        <title>Complete genome sequence of the Lentzea guizhouensis DHS C013.</title>
        <authorList>
            <person name="Cao C."/>
        </authorList>
    </citation>
    <scope>NUCLEOTIDE SEQUENCE [LARGE SCALE GENOMIC DNA]</scope>
    <source>
        <strain evidence="2 3">DHS C013</strain>
    </source>
</reference>
<keyword evidence="3" id="KW-1185">Reference proteome</keyword>
<dbReference type="AlphaFoldDB" id="A0A1B2HUK0"/>
<keyword evidence="1" id="KW-0732">Signal</keyword>
<dbReference type="RefSeq" id="WP_065919756.1">
    <property type="nucleotide sequence ID" value="NZ_CP016793.1"/>
</dbReference>
<proteinExistence type="predicted"/>
<dbReference type="STRING" id="1586287.BBK82_41145"/>
<name>A0A1B2HUK0_9PSEU</name>